<gene>
    <name evidence="2" type="ORF">E2I14_04580</name>
</gene>
<name>A0A4R5W334_9BURK</name>
<evidence type="ECO:0000256" key="1">
    <source>
        <dbReference type="SAM" id="SignalP"/>
    </source>
</evidence>
<dbReference type="InterPro" id="IPR008928">
    <property type="entry name" value="6-hairpin_glycosidase_sf"/>
</dbReference>
<feature type="chain" id="PRO_5020877345" evidence="1">
    <location>
        <begin position="29"/>
        <end position="361"/>
    </location>
</feature>
<protein>
    <submittedName>
        <fullName evidence="2">Uncharacterized protein</fullName>
    </submittedName>
</protein>
<dbReference type="Proteomes" id="UP000294829">
    <property type="component" value="Unassembled WGS sequence"/>
</dbReference>
<dbReference type="OrthoDB" id="8883934at2"/>
<evidence type="ECO:0000313" key="3">
    <source>
        <dbReference type="Proteomes" id="UP000294829"/>
    </source>
</evidence>
<feature type="signal peptide" evidence="1">
    <location>
        <begin position="1"/>
        <end position="28"/>
    </location>
</feature>
<comment type="caution">
    <text evidence="2">The sequence shown here is derived from an EMBL/GenBank/DDBJ whole genome shotgun (WGS) entry which is preliminary data.</text>
</comment>
<evidence type="ECO:0000313" key="2">
    <source>
        <dbReference type="EMBL" id="TDK67051.1"/>
    </source>
</evidence>
<proteinExistence type="predicted"/>
<dbReference type="AlphaFoldDB" id="A0A4R5W334"/>
<dbReference type="SUPFAM" id="SSF48208">
    <property type="entry name" value="Six-hairpin glycosidases"/>
    <property type="match status" value="1"/>
</dbReference>
<dbReference type="GO" id="GO:0005975">
    <property type="term" value="P:carbohydrate metabolic process"/>
    <property type="evidence" value="ECO:0007669"/>
    <property type="project" value="InterPro"/>
</dbReference>
<reference evidence="2 3" key="1">
    <citation type="submission" date="2019-03" db="EMBL/GenBank/DDBJ databases">
        <title>Sapientia aquatica gen. nov., sp. nov., isolated from a crater lake.</title>
        <authorList>
            <person name="Felfoldi T."/>
            <person name="Szabo A."/>
            <person name="Toth E."/>
            <person name="Schumann P."/>
            <person name="Keki Z."/>
            <person name="Marialigeti K."/>
            <person name="Mathe I."/>
        </authorList>
    </citation>
    <scope>NUCLEOTIDE SEQUENCE [LARGE SCALE GENOMIC DNA]</scope>
    <source>
        <strain evidence="2 3">SA-152</strain>
    </source>
</reference>
<keyword evidence="1" id="KW-0732">Signal</keyword>
<accession>A0A4R5W334</accession>
<dbReference type="RefSeq" id="WP_133325912.1">
    <property type="nucleotide sequence ID" value="NZ_SMYL01000002.1"/>
</dbReference>
<organism evidence="2 3">
    <name type="scientific">Sapientia aquatica</name>
    <dbReference type="NCBI Taxonomy" id="1549640"/>
    <lineage>
        <taxon>Bacteria</taxon>
        <taxon>Pseudomonadati</taxon>
        <taxon>Pseudomonadota</taxon>
        <taxon>Betaproteobacteria</taxon>
        <taxon>Burkholderiales</taxon>
        <taxon>Oxalobacteraceae</taxon>
        <taxon>Sapientia</taxon>
    </lineage>
</organism>
<sequence>MFNRRHLSHIAAALAIALAIGLPTPSTAQSATQPTAGIDVVQQIKNLQIKTGPFTNGYLIAPAGRINWYFSNLGLLPIVQYLSPADLNTYVLSYLNLYIAKLNVNSTIADVNFVAGNMVSVTLVGSDSDDSYAATFLSLAVKYERLSHNSVWWTANEATLKNIAYRNLAVMQKASDGLIATFQPPRTQTNSLGYLMDNAEDYRGLRDFAGMLRDLGETSDANYYDLVATGIVNGISNYLYDSAHAGFKTIDGDAQATTAFYAGTTCQVFPQAFALNELSAYYDKGWTYLSLHTPNWQNGTYDPFPWAVLGYVAALRQQPAVAQAQQHMIESKFINNRGLITMNELGFYQRTKSLLAGNSAY</sequence>
<keyword evidence="3" id="KW-1185">Reference proteome</keyword>
<dbReference type="EMBL" id="SMYL01000002">
    <property type="protein sequence ID" value="TDK67051.1"/>
    <property type="molecule type" value="Genomic_DNA"/>
</dbReference>